<sequence>MNKQKKLKACEVRHVPVVAGETRPFSDVSAPGGGDVCGSAFRGRANRELASLGLRERIWA</sequence>
<gene>
    <name evidence="1" type="ORF">F2Q68_00015535</name>
</gene>
<reference evidence="1" key="1">
    <citation type="submission" date="2019-12" db="EMBL/GenBank/DDBJ databases">
        <title>Genome sequencing and annotation of Brassica cretica.</title>
        <authorList>
            <person name="Studholme D.J."/>
            <person name="Sarris P.F."/>
        </authorList>
    </citation>
    <scope>NUCLEOTIDE SEQUENCE</scope>
    <source>
        <strain evidence="1">PFS-001/15</strain>
        <tissue evidence="1">Leaf</tissue>
    </source>
</reference>
<evidence type="ECO:0000313" key="1">
    <source>
        <dbReference type="EMBL" id="KAF2557212.1"/>
    </source>
</evidence>
<dbReference type="Proteomes" id="UP000712281">
    <property type="component" value="Unassembled WGS sequence"/>
</dbReference>
<dbReference type="EMBL" id="QGKW02001940">
    <property type="protein sequence ID" value="KAF2557212.1"/>
    <property type="molecule type" value="Genomic_DNA"/>
</dbReference>
<proteinExistence type="predicted"/>
<name>A0A8S9HLI6_BRACR</name>
<evidence type="ECO:0000313" key="2">
    <source>
        <dbReference type="Proteomes" id="UP000712281"/>
    </source>
</evidence>
<dbReference type="AlphaFoldDB" id="A0A8S9HLI6"/>
<organism evidence="1 2">
    <name type="scientific">Brassica cretica</name>
    <name type="common">Mustard</name>
    <dbReference type="NCBI Taxonomy" id="69181"/>
    <lineage>
        <taxon>Eukaryota</taxon>
        <taxon>Viridiplantae</taxon>
        <taxon>Streptophyta</taxon>
        <taxon>Embryophyta</taxon>
        <taxon>Tracheophyta</taxon>
        <taxon>Spermatophyta</taxon>
        <taxon>Magnoliopsida</taxon>
        <taxon>eudicotyledons</taxon>
        <taxon>Gunneridae</taxon>
        <taxon>Pentapetalae</taxon>
        <taxon>rosids</taxon>
        <taxon>malvids</taxon>
        <taxon>Brassicales</taxon>
        <taxon>Brassicaceae</taxon>
        <taxon>Brassiceae</taxon>
        <taxon>Brassica</taxon>
    </lineage>
</organism>
<comment type="caution">
    <text evidence="1">The sequence shown here is derived from an EMBL/GenBank/DDBJ whole genome shotgun (WGS) entry which is preliminary data.</text>
</comment>
<protein>
    <submittedName>
        <fullName evidence="1">Uncharacterized protein</fullName>
    </submittedName>
</protein>
<accession>A0A8S9HLI6</accession>